<dbReference type="InterPro" id="IPR041413">
    <property type="entry name" value="MLTR_LBD"/>
</dbReference>
<dbReference type="AlphaFoldDB" id="A0A2W0C9X4"/>
<accession>A0A2W0C9X4</accession>
<organism evidence="2 3">
    <name type="scientific">Paenibacillus illinoisensis</name>
    <dbReference type="NCBI Taxonomy" id="59845"/>
    <lineage>
        <taxon>Bacteria</taxon>
        <taxon>Bacillati</taxon>
        <taxon>Bacillota</taxon>
        <taxon>Bacilli</taxon>
        <taxon>Bacillales</taxon>
        <taxon>Paenibacillaceae</taxon>
        <taxon>Paenibacillus</taxon>
    </lineage>
</organism>
<comment type="caution">
    <text evidence="2">The sequence shown here is derived from an EMBL/GenBank/DDBJ whole genome shotgun (WGS) entry which is preliminary data.</text>
</comment>
<reference evidence="2 3" key="1">
    <citation type="submission" date="2018-01" db="EMBL/GenBank/DDBJ databases">
        <title>Genome sequence of the PGP bacterium Paenibacillus illinoisensis E3.</title>
        <authorList>
            <person name="Rolli E."/>
            <person name="Marasco R."/>
            <person name="Bessem C."/>
            <person name="Michoud G."/>
            <person name="Gaiarsa S."/>
            <person name="Borin S."/>
            <person name="Daffonchio D."/>
        </authorList>
    </citation>
    <scope>NUCLEOTIDE SEQUENCE [LARGE SCALE GENOMIC DNA]</scope>
    <source>
        <strain evidence="2 3">E3</strain>
    </source>
</reference>
<evidence type="ECO:0000259" key="1">
    <source>
        <dbReference type="Pfam" id="PF17765"/>
    </source>
</evidence>
<feature type="domain" description="MmyB-like transcription regulator ligand binding" evidence="1">
    <location>
        <begin position="115"/>
        <end position="288"/>
    </location>
</feature>
<dbReference type="Pfam" id="PF17765">
    <property type="entry name" value="MLTR_LBD"/>
    <property type="match status" value="1"/>
</dbReference>
<dbReference type="EMBL" id="PRLG01000014">
    <property type="protein sequence ID" value="PYY29823.1"/>
    <property type="molecule type" value="Genomic_DNA"/>
</dbReference>
<gene>
    <name evidence="2" type="ORF">PIL02S_01740</name>
</gene>
<name>A0A2W0C9X4_9BACL</name>
<dbReference type="PANTHER" id="PTHR35010">
    <property type="entry name" value="BLL4672 PROTEIN-RELATED"/>
    <property type="match status" value="1"/>
</dbReference>
<dbReference type="Gene3D" id="3.30.450.180">
    <property type="match status" value="1"/>
</dbReference>
<proteinExistence type="predicted"/>
<protein>
    <recommendedName>
        <fullName evidence="1">MmyB-like transcription regulator ligand binding domain-containing protein</fullName>
    </recommendedName>
</protein>
<dbReference type="OrthoDB" id="2959414at2"/>
<dbReference type="Proteomes" id="UP000247459">
    <property type="component" value="Unassembled WGS sequence"/>
</dbReference>
<evidence type="ECO:0000313" key="2">
    <source>
        <dbReference type="EMBL" id="PYY29823.1"/>
    </source>
</evidence>
<sequence>MTTSNQASSAAELKRVLDTIERLRIQRQQNPGKTASQIQNKKRFTQQELNDEACGTYKNLLTGRSRRLPDRKTLMDIANYLDCTGEERNDLLLSAGYVPIPLPLSGRQLDRVLDQARSMLHQLPYPGMIVTDVLDIVGFNEAFCNLFGLTDFYFASNPPNMIDLHFNEDMPIRAASSFDEKSQARWESHGIVGIQAFKSHHPALFVDPKYARFHRMMEKYPELHEFWNREAWTVEQDLTTAKHFLARQPCSAERKPIRYNQLHLAVTYQAYPRIEFFVPADESARQVFAAWGCATDCSFKSWRYV</sequence>
<dbReference type="RefSeq" id="WP_110757659.1">
    <property type="nucleotide sequence ID" value="NZ_PRLG01000014.1"/>
</dbReference>
<evidence type="ECO:0000313" key="3">
    <source>
        <dbReference type="Proteomes" id="UP000247459"/>
    </source>
</evidence>